<keyword evidence="4" id="KW-1185">Reference proteome</keyword>
<accession>A0A081K8R8</accession>
<gene>
    <name evidence="3" type="ORF">GV64_07145</name>
</gene>
<name>A0A081K8R8_9GAMM</name>
<proteinExistence type="predicted"/>
<comment type="caution">
    <text evidence="3">The sequence shown here is derived from an EMBL/GenBank/DDBJ whole genome shotgun (WGS) entry which is preliminary data.</text>
</comment>
<feature type="compositionally biased region" description="Polar residues" evidence="2">
    <location>
        <begin position="1"/>
        <end position="21"/>
    </location>
</feature>
<dbReference type="AlphaFoldDB" id="A0A081K8R8"/>
<evidence type="ECO:0000256" key="1">
    <source>
        <dbReference type="SAM" id="Coils"/>
    </source>
</evidence>
<feature type="region of interest" description="Disordered" evidence="2">
    <location>
        <begin position="1"/>
        <end position="31"/>
    </location>
</feature>
<organism evidence="3 4">
    <name type="scientific">Endozoicomonas elysicola</name>
    <dbReference type="NCBI Taxonomy" id="305900"/>
    <lineage>
        <taxon>Bacteria</taxon>
        <taxon>Pseudomonadati</taxon>
        <taxon>Pseudomonadota</taxon>
        <taxon>Gammaproteobacteria</taxon>
        <taxon>Oceanospirillales</taxon>
        <taxon>Endozoicomonadaceae</taxon>
        <taxon>Endozoicomonas</taxon>
    </lineage>
</organism>
<evidence type="ECO:0000313" key="3">
    <source>
        <dbReference type="EMBL" id="KEI70544.1"/>
    </source>
</evidence>
<evidence type="ECO:0000256" key="2">
    <source>
        <dbReference type="SAM" id="MobiDB-lite"/>
    </source>
</evidence>
<keyword evidence="1" id="KW-0175">Coiled coil</keyword>
<evidence type="ECO:0000313" key="4">
    <source>
        <dbReference type="Proteomes" id="UP000027997"/>
    </source>
</evidence>
<sequence>MVEINKSFSVPTASHNNQSDPSRAELSDGRLRHRNVHGCNGRKRMYSSCESPKWAQQLTRFVILTAPVAFANNGTNLRIPALAPNFEQTIYCEQDLKLISNCYSALTACQAEVVANSEKAAYLQGRFDGRVDVSCKNHIDEKRYLNVTLQQLQNTSSQLKADNKVLQSKLTTLRTELKNTANNEASLRTELENALEQIAQNEADQSLVATLSAELENTITQEQAAAGGSLLGFLSIFGTAGFFKREQICRMISSCCSWLCSGRQQDSTESVANQQAIEEGVPLQAVGTVDESGSRSYSEVTRPHRSTMSRA</sequence>
<reference evidence="3 4" key="1">
    <citation type="submission" date="2014-06" db="EMBL/GenBank/DDBJ databases">
        <title>Whole Genome Sequences of Three Symbiotic Endozoicomonas Bacteria.</title>
        <authorList>
            <person name="Neave M.J."/>
            <person name="Apprill A."/>
            <person name="Voolstra C.R."/>
        </authorList>
    </citation>
    <scope>NUCLEOTIDE SEQUENCE [LARGE SCALE GENOMIC DNA]</scope>
    <source>
        <strain evidence="3 4">DSM 22380</strain>
    </source>
</reference>
<feature type="coiled-coil region" evidence="1">
    <location>
        <begin position="149"/>
        <end position="204"/>
    </location>
</feature>
<protein>
    <submittedName>
        <fullName evidence="3">Uncharacterized protein</fullName>
    </submittedName>
</protein>
<dbReference type="Proteomes" id="UP000027997">
    <property type="component" value="Unassembled WGS sequence"/>
</dbReference>
<feature type="region of interest" description="Disordered" evidence="2">
    <location>
        <begin position="282"/>
        <end position="311"/>
    </location>
</feature>
<dbReference type="EMBL" id="JOJP01000001">
    <property type="protein sequence ID" value="KEI70544.1"/>
    <property type="molecule type" value="Genomic_DNA"/>
</dbReference>